<gene>
    <name evidence="2" type="ORF">SAMN05444169_5560</name>
</gene>
<dbReference type="EMBL" id="LT670818">
    <property type="protein sequence ID" value="SHH06780.1"/>
    <property type="molecule type" value="Genomic_DNA"/>
</dbReference>
<proteinExistence type="predicted"/>
<evidence type="ECO:0000259" key="1">
    <source>
        <dbReference type="Pfam" id="PF06568"/>
    </source>
</evidence>
<dbReference type="InterPro" id="IPR009506">
    <property type="entry name" value="YjiS-like"/>
</dbReference>
<organism evidence="2 3">
    <name type="scientific">Bradyrhizobium erythrophlei</name>
    <dbReference type="NCBI Taxonomy" id="1437360"/>
    <lineage>
        <taxon>Bacteria</taxon>
        <taxon>Pseudomonadati</taxon>
        <taxon>Pseudomonadota</taxon>
        <taxon>Alphaproteobacteria</taxon>
        <taxon>Hyphomicrobiales</taxon>
        <taxon>Nitrobacteraceae</taxon>
        <taxon>Bradyrhizobium</taxon>
    </lineage>
</organism>
<evidence type="ECO:0000313" key="2">
    <source>
        <dbReference type="EMBL" id="SHH06780.1"/>
    </source>
</evidence>
<evidence type="ECO:0000313" key="3">
    <source>
        <dbReference type="Proteomes" id="UP000190675"/>
    </source>
</evidence>
<feature type="domain" description="YjiS-like" evidence="1">
    <location>
        <begin position="31"/>
        <end position="67"/>
    </location>
</feature>
<sequence length="85" mass="10112">MSTTYSATGLEQTAASTRRVSSFFKRYWDAFQERRKERRKRQGERAELYRLNDWELTDIGVTRGEIEYVVSNRSFDREESGPPVR</sequence>
<protein>
    <recommendedName>
        <fullName evidence="1">YjiS-like domain-containing protein</fullName>
    </recommendedName>
</protein>
<reference evidence="2 3" key="1">
    <citation type="submission" date="2016-11" db="EMBL/GenBank/DDBJ databases">
        <authorList>
            <person name="Jaros S."/>
            <person name="Januszkiewicz K."/>
            <person name="Wedrychowicz H."/>
        </authorList>
    </citation>
    <scope>NUCLEOTIDE SEQUENCE [LARGE SCALE GENOMIC DNA]</scope>
    <source>
        <strain evidence="2 3">GAS242</strain>
    </source>
</reference>
<dbReference type="Pfam" id="PF06568">
    <property type="entry name" value="YjiS-like"/>
    <property type="match status" value="1"/>
</dbReference>
<name>A0A1M5PYJ7_9BRAD</name>
<dbReference type="Proteomes" id="UP000190675">
    <property type="component" value="Chromosome I"/>
</dbReference>
<dbReference type="AlphaFoldDB" id="A0A1M5PYJ7"/>
<accession>A0A1M5PYJ7</accession>